<accession>A0ABU8HG47</accession>
<dbReference type="InterPro" id="IPR039448">
    <property type="entry name" value="Beta_helix"/>
</dbReference>
<sequence length="187" mass="20215">MLINGNNNVIIECSTLMNQSEGIVISSGQNNCVIKCESNNNNNDGFFINSSPNTIFGNISIQSKNRGILVMAFTSNNNIVKNLICNNSRSGIEIEGFAVVNVIDSNIVSINGTDMTDAGILVQDIAIDNTIRFNKATNNVDFDIEAELGAEPPKILSTATNVEIVTRLDCVPKQTLGVSTRRVLICF</sequence>
<dbReference type="SUPFAM" id="SSF51126">
    <property type="entry name" value="Pectin lyase-like"/>
    <property type="match status" value="1"/>
</dbReference>
<dbReference type="RefSeq" id="WP_336587704.1">
    <property type="nucleotide sequence ID" value="NZ_JBBAXC010000011.1"/>
</dbReference>
<gene>
    <name evidence="2" type="ORF">WAK64_13880</name>
</gene>
<reference evidence="2 3" key="1">
    <citation type="journal article" date="2018" name="J. Microbiol.">
        <title>Bacillus spongiae sp. nov., isolated from sponge of Jeju Island.</title>
        <authorList>
            <person name="Lee G.E."/>
            <person name="Im W.T."/>
            <person name="Park J.S."/>
        </authorList>
    </citation>
    <scope>NUCLEOTIDE SEQUENCE [LARGE SCALE GENOMIC DNA]</scope>
    <source>
        <strain evidence="2 3">135PIL107-10</strain>
    </source>
</reference>
<dbReference type="Gene3D" id="2.160.20.10">
    <property type="entry name" value="Single-stranded right-handed beta-helix, Pectin lyase-like"/>
    <property type="match status" value="1"/>
</dbReference>
<proteinExistence type="predicted"/>
<dbReference type="Pfam" id="PF13229">
    <property type="entry name" value="Beta_helix"/>
    <property type="match status" value="1"/>
</dbReference>
<dbReference type="InterPro" id="IPR011050">
    <property type="entry name" value="Pectin_lyase_fold/virulence"/>
</dbReference>
<evidence type="ECO:0000313" key="2">
    <source>
        <dbReference type="EMBL" id="MEI5908144.1"/>
    </source>
</evidence>
<evidence type="ECO:0000313" key="3">
    <source>
        <dbReference type="Proteomes" id="UP001312865"/>
    </source>
</evidence>
<dbReference type="InterPro" id="IPR012334">
    <property type="entry name" value="Pectin_lyas_fold"/>
</dbReference>
<protein>
    <submittedName>
        <fullName evidence="2">Right-handed parallel beta-helix repeat-containing protein</fullName>
    </submittedName>
</protein>
<keyword evidence="3" id="KW-1185">Reference proteome</keyword>
<dbReference type="EMBL" id="JBBAXC010000011">
    <property type="protein sequence ID" value="MEI5908144.1"/>
    <property type="molecule type" value="Genomic_DNA"/>
</dbReference>
<organism evidence="2 3">
    <name type="scientific">Bacillus spongiae</name>
    <dbReference type="NCBI Taxonomy" id="2683610"/>
    <lineage>
        <taxon>Bacteria</taxon>
        <taxon>Bacillati</taxon>
        <taxon>Bacillota</taxon>
        <taxon>Bacilli</taxon>
        <taxon>Bacillales</taxon>
        <taxon>Bacillaceae</taxon>
        <taxon>Bacillus</taxon>
    </lineage>
</organism>
<feature type="domain" description="Right handed beta helix" evidence="1">
    <location>
        <begin position="2"/>
        <end position="141"/>
    </location>
</feature>
<comment type="caution">
    <text evidence="2">The sequence shown here is derived from an EMBL/GenBank/DDBJ whole genome shotgun (WGS) entry which is preliminary data.</text>
</comment>
<dbReference type="Proteomes" id="UP001312865">
    <property type="component" value="Unassembled WGS sequence"/>
</dbReference>
<evidence type="ECO:0000259" key="1">
    <source>
        <dbReference type="Pfam" id="PF13229"/>
    </source>
</evidence>
<name>A0ABU8HG47_9BACI</name>